<dbReference type="InterPro" id="IPR050276">
    <property type="entry name" value="MshD_Acetyltransferase"/>
</dbReference>
<organism evidence="2 3">
    <name type="scientific">Ruminiclostridium papyrosolvens DSM 2782</name>
    <dbReference type="NCBI Taxonomy" id="588581"/>
    <lineage>
        <taxon>Bacteria</taxon>
        <taxon>Bacillati</taxon>
        <taxon>Bacillota</taxon>
        <taxon>Clostridia</taxon>
        <taxon>Eubacteriales</taxon>
        <taxon>Oscillospiraceae</taxon>
        <taxon>Ruminiclostridium</taxon>
    </lineage>
</organism>
<reference evidence="2" key="2">
    <citation type="submission" date="2011-01" db="EMBL/GenBank/DDBJ databases">
        <title>The Non-contiguous Finished genome of Clostridium papyrosolvens.</title>
        <authorList>
            <person name="Lucas S."/>
            <person name="Copeland A."/>
            <person name="Lapidus A."/>
            <person name="Cheng J.-F."/>
            <person name="Goodwin L."/>
            <person name="Pitluck S."/>
            <person name="Misra M."/>
            <person name="Chertkov O."/>
            <person name="Detter J.C."/>
            <person name="Han C."/>
            <person name="Tapia R."/>
            <person name="Land M."/>
            <person name="Hauser L."/>
            <person name="Kyrpides N."/>
            <person name="Ivanova N."/>
            <person name="Pagani I."/>
            <person name="Mouttaki H."/>
            <person name="He Z."/>
            <person name="Zhou J."/>
            <person name="Hemme C.L."/>
            <person name="Woyke T."/>
        </authorList>
    </citation>
    <scope>NUCLEOTIDE SEQUENCE [LARGE SCALE GENOMIC DNA]</scope>
    <source>
        <strain evidence="2">DSM 2782</strain>
    </source>
</reference>
<evidence type="ECO:0000259" key="1">
    <source>
        <dbReference type="PROSITE" id="PS51186"/>
    </source>
</evidence>
<reference evidence="2" key="1">
    <citation type="submission" date="2009-07" db="EMBL/GenBank/DDBJ databases">
        <authorList>
            <consortium name="US DOE Joint Genome Institute (JGI-PGF)"/>
            <person name="Lucas S."/>
            <person name="Copeland A."/>
            <person name="Lapidus A."/>
            <person name="Glavina del Rio T."/>
            <person name="Tice H."/>
            <person name="Bruce D."/>
            <person name="Goodwin L."/>
            <person name="Pitluck S."/>
            <person name="Larimer F."/>
            <person name="Land M.L."/>
            <person name="Mouttaki H."/>
            <person name="He Z."/>
            <person name="Zhou J."/>
            <person name="Hemme C.L."/>
        </authorList>
    </citation>
    <scope>NUCLEOTIDE SEQUENCE [LARGE SCALE GENOMIC DNA]</scope>
    <source>
        <strain evidence="2">DSM 2782</strain>
    </source>
</reference>
<gene>
    <name evidence="2" type="ORF">Cpap_3679</name>
</gene>
<name>F1T9R5_9FIRM</name>
<dbReference type="InterPro" id="IPR000182">
    <property type="entry name" value="GNAT_dom"/>
</dbReference>
<evidence type="ECO:0000313" key="2">
    <source>
        <dbReference type="EMBL" id="EGD49247.1"/>
    </source>
</evidence>
<dbReference type="CDD" id="cd04301">
    <property type="entry name" value="NAT_SF"/>
    <property type="match status" value="1"/>
</dbReference>
<dbReference type="Pfam" id="PF00583">
    <property type="entry name" value="Acetyltransf_1"/>
    <property type="match status" value="1"/>
</dbReference>
<protein>
    <submittedName>
        <fullName evidence="2">GCN5-related N-acetyltransferase</fullName>
    </submittedName>
</protein>
<dbReference type="RefSeq" id="WP_004617483.1">
    <property type="nucleotide sequence ID" value="NZ_ACXX02000002.1"/>
</dbReference>
<feature type="domain" description="N-acetyltransferase" evidence="1">
    <location>
        <begin position="3"/>
        <end position="151"/>
    </location>
</feature>
<comment type="caution">
    <text evidence="2">The sequence shown here is derived from an EMBL/GenBank/DDBJ whole genome shotgun (WGS) entry which is preliminary data.</text>
</comment>
<dbReference type="OrthoDB" id="948250at2"/>
<dbReference type="eggNOG" id="ENOG5030V9S">
    <property type="taxonomic scope" value="Bacteria"/>
</dbReference>
<dbReference type="Gene3D" id="3.40.630.30">
    <property type="match status" value="1"/>
</dbReference>
<dbReference type="InterPro" id="IPR016181">
    <property type="entry name" value="Acyl_CoA_acyltransferase"/>
</dbReference>
<dbReference type="PROSITE" id="PS51186">
    <property type="entry name" value="GNAT"/>
    <property type="match status" value="1"/>
</dbReference>
<sequence>MTYSIIKLQPEDYYKCGNIWDMNRNCENSKKWYEELVKGTRMIFVYIENGEFIGEGALVLHNSDPDYTIAGKRVYLSRMIVKTEYRNRGIGSIILDFLIIYAKTLGFEEISVGVDIDNIVARHLYEKKGFTNIIFEGEDDLGKYIKILKKI</sequence>
<dbReference type="PANTHER" id="PTHR43617">
    <property type="entry name" value="L-AMINO ACID N-ACETYLTRANSFERASE"/>
    <property type="match status" value="1"/>
</dbReference>
<dbReference type="AlphaFoldDB" id="F1T9R5"/>
<evidence type="ECO:0000313" key="3">
    <source>
        <dbReference type="Proteomes" id="UP000003860"/>
    </source>
</evidence>
<dbReference type="STRING" id="588581.Cpap_3679"/>
<dbReference type="GO" id="GO:0016747">
    <property type="term" value="F:acyltransferase activity, transferring groups other than amino-acyl groups"/>
    <property type="evidence" value="ECO:0007669"/>
    <property type="project" value="InterPro"/>
</dbReference>
<keyword evidence="3" id="KW-1185">Reference proteome</keyword>
<dbReference type="SUPFAM" id="SSF55729">
    <property type="entry name" value="Acyl-CoA N-acyltransferases (Nat)"/>
    <property type="match status" value="1"/>
</dbReference>
<dbReference type="Proteomes" id="UP000003860">
    <property type="component" value="Unassembled WGS sequence"/>
</dbReference>
<dbReference type="EMBL" id="ACXX02000002">
    <property type="protein sequence ID" value="EGD49247.1"/>
    <property type="molecule type" value="Genomic_DNA"/>
</dbReference>
<proteinExistence type="predicted"/>
<accession>F1T9R5</accession>